<dbReference type="Gene3D" id="1.10.10.10">
    <property type="entry name" value="Winged helix-like DNA-binding domain superfamily/Winged helix DNA-binding domain"/>
    <property type="match status" value="1"/>
</dbReference>
<name>A0ABP5YLJ6_STRLO</name>
<keyword evidence="4" id="KW-0804">Transcription</keyword>
<keyword evidence="7" id="KW-1185">Reference proteome</keyword>
<reference evidence="7" key="1">
    <citation type="journal article" date="2019" name="Int. J. Syst. Evol. Microbiol.">
        <title>The Global Catalogue of Microorganisms (GCM) 10K type strain sequencing project: providing services to taxonomists for standard genome sequencing and annotation.</title>
        <authorList>
            <consortium name="The Broad Institute Genomics Platform"/>
            <consortium name="The Broad Institute Genome Sequencing Center for Infectious Disease"/>
            <person name="Wu L."/>
            <person name="Ma J."/>
        </authorList>
    </citation>
    <scope>NUCLEOTIDE SEQUENCE [LARGE SCALE GENOMIC DNA]</scope>
    <source>
        <strain evidence="7">JCM 4395</strain>
    </source>
</reference>
<dbReference type="InterPro" id="IPR036390">
    <property type="entry name" value="WH_DNA-bd_sf"/>
</dbReference>
<evidence type="ECO:0000256" key="2">
    <source>
        <dbReference type="ARBA" id="ARBA00023015"/>
    </source>
</evidence>
<evidence type="ECO:0000313" key="7">
    <source>
        <dbReference type="Proteomes" id="UP001501777"/>
    </source>
</evidence>
<evidence type="ECO:0000313" key="6">
    <source>
        <dbReference type="EMBL" id="GAA2481128.1"/>
    </source>
</evidence>
<keyword evidence="2" id="KW-0805">Transcription regulation</keyword>
<dbReference type="CDD" id="cd07377">
    <property type="entry name" value="WHTH_GntR"/>
    <property type="match status" value="1"/>
</dbReference>
<dbReference type="PROSITE" id="PS50949">
    <property type="entry name" value="HTH_GNTR"/>
    <property type="match status" value="1"/>
</dbReference>
<feature type="domain" description="HTH gntR-type" evidence="5">
    <location>
        <begin position="1"/>
        <end position="63"/>
    </location>
</feature>
<dbReference type="PANTHER" id="PTHR46577:SF1">
    <property type="entry name" value="HTH-TYPE TRANSCRIPTIONAL REGULATORY PROTEIN GABR"/>
    <property type="match status" value="1"/>
</dbReference>
<dbReference type="Proteomes" id="UP001501777">
    <property type="component" value="Unassembled WGS sequence"/>
</dbReference>
<keyword evidence="1" id="KW-0663">Pyridoxal phosphate</keyword>
<accession>A0ABP5YLJ6</accession>
<keyword evidence="3" id="KW-0238">DNA-binding</keyword>
<dbReference type="SMART" id="SM00345">
    <property type="entry name" value="HTH_GNTR"/>
    <property type="match status" value="1"/>
</dbReference>
<evidence type="ECO:0000256" key="3">
    <source>
        <dbReference type="ARBA" id="ARBA00023125"/>
    </source>
</evidence>
<evidence type="ECO:0000256" key="1">
    <source>
        <dbReference type="ARBA" id="ARBA00022898"/>
    </source>
</evidence>
<comment type="caution">
    <text evidence="6">The sequence shown here is derived from an EMBL/GenBank/DDBJ whole genome shotgun (WGS) entry which is preliminary data.</text>
</comment>
<evidence type="ECO:0000259" key="5">
    <source>
        <dbReference type="PROSITE" id="PS50949"/>
    </source>
</evidence>
<dbReference type="EMBL" id="BAAASG010000005">
    <property type="protein sequence ID" value="GAA2481128.1"/>
    <property type="molecule type" value="Genomic_DNA"/>
</dbReference>
<dbReference type="InterPro" id="IPR051446">
    <property type="entry name" value="HTH_trans_reg/aminotransferase"/>
</dbReference>
<dbReference type="RefSeq" id="WP_344399515.1">
    <property type="nucleotide sequence ID" value="NZ_BAAASG010000005.1"/>
</dbReference>
<dbReference type="Pfam" id="PF00392">
    <property type="entry name" value="GntR"/>
    <property type="match status" value="1"/>
</dbReference>
<protein>
    <recommendedName>
        <fullName evidence="5">HTH gntR-type domain-containing protein</fullName>
    </recommendedName>
</protein>
<evidence type="ECO:0000256" key="4">
    <source>
        <dbReference type="ARBA" id="ARBA00023163"/>
    </source>
</evidence>
<proteinExistence type="predicted"/>
<dbReference type="SUPFAM" id="SSF46785">
    <property type="entry name" value="Winged helix' DNA-binding domain"/>
    <property type="match status" value="1"/>
</dbReference>
<sequence length="289" mass="33261">METALREMLSSGTLKVNQSLPTQRQLAEEYGVSRDTVQRVLSKLTEEGWIASRQGSRMWVVRLPAVDRAEQRPAVQGRVSLRPLIDRAFEQAEVSLDVFSLTCETLLQHLRNQAERVLEGGIAPQRVRIRMLLPWEQEPLPYPRAKDPGDLRVWERWRDMVQLNLGELRRLGEGLHREGVDIRIEIRRIPAAPQFKLYVLNDSEMLIGPYEVVERKIPVKDGDRFVEVDSLDVLGFGSILSYHRLEDDEKSHDSIFFSGWKDWFGSIWDSGTVARLRSEEDPAESSVET</sequence>
<dbReference type="PANTHER" id="PTHR46577">
    <property type="entry name" value="HTH-TYPE TRANSCRIPTIONAL REGULATORY PROTEIN GABR"/>
    <property type="match status" value="1"/>
</dbReference>
<dbReference type="PRINTS" id="PR00035">
    <property type="entry name" value="HTHGNTR"/>
</dbReference>
<dbReference type="InterPro" id="IPR036388">
    <property type="entry name" value="WH-like_DNA-bd_sf"/>
</dbReference>
<gene>
    <name evidence="6" type="ORF">GCM10010276_17400</name>
</gene>
<dbReference type="InterPro" id="IPR000524">
    <property type="entry name" value="Tscrpt_reg_HTH_GntR"/>
</dbReference>
<organism evidence="6 7">
    <name type="scientific">Streptomyces longisporus</name>
    <dbReference type="NCBI Taxonomy" id="1948"/>
    <lineage>
        <taxon>Bacteria</taxon>
        <taxon>Bacillati</taxon>
        <taxon>Actinomycetota</taxon>
        <taxon>Actinomycetes</taxon>
        <taxon>Kitasatosporales</taxon>
        <taxon>Streptomycetaceae</taxon>
        <taxon>Streptomyces</taxon>
    </lineage>
</organism>